<evidence type="ECO:0000313" key="3">
    <source>
        <dbReference type="Proteomes" id="UP000002038"/>
    </source>
</evidence>
<dbReference type="RefSeq" id="XP_031581520.1">
    <property type="nucleotide sequence ID" value="XM_031724059.1"/>
</dbReference>
<evidence type="ECO:0008006" key="4">
    <source>
        <dbReference type="Google" id="ProtNLM"/>
    </source>
</evidence>
<feature type="compositionally biased region" description="Polar residues" evidence="1">
    <location>
        <begin position="370"/>
        <end position="396"/>
    </location>
</feature>
<feature type="region of interest" description="Disordered" evidence="1">
    <location>
        <begin position="485"/>
        <end position="602"/>
    </location>
</feature>
<feature type="compositionally biased region" description="Basic and acidic residues" evidence="1">
    <location>
        <begin position="301"/>
        <end position="316"/>
    </location>
</feature>
<dbReference type="EMBL" id="GG657503">
    <property type="protein sequence ID" value="OAT14553.1"/>
    <property type="molecule type" value="Genomic_DNA"/>
</dbReference>
<feature type="compositionally biased region" description="Basic and acidic residues" evidence="1">
    <location>
        <begin position="43"/>
        <end position="55"/>
    </location>
</feature>
<feature type="compositionally biased region" description="Basic and acidic residues" evidence="1">
    <location>
        <begin position="430"/>
        <end position="442"/>
    </location>
</feature>
<accession>A0A179V3C5</accession>
<dbReference type="KEGG" id="bgh:BDBG_09544"/>
<sequence length="675" mass="75357">MPRVTRAVSRRNNTHDIKDPINPPHTSLIEASNSTSTFPSTRRALEETTGNHDHTQISPENISIASKSKREKEEITRNNPTRRVTGIQLKRSRSIRDLINPEELGIKVFRNTLLGDVDRHGEQTPPTRTGNNRTVDSQRGQKDIITPDPMSQVIEEQVSPKSQPLQLVPSQITQTPRFDPELHKSPVKEELADEDEDSFLQSIRPAFKSNSNDKWANPETRSVSSTSHAQARNYQDIVDPLDAIDALEDALEQIGQALPVVEEHGLDSPLRAGTPADGIRSSRRNNTSIASKKPNAAIQHQRSEDEQRSRPREAKLSQRPSLSMKTRQSSVAAALSTKNSDRPVSKPARSASTDSRPGPIRATISRKSSHPNLPSDTMPTLTSRTTKARPNSTAINSILKPRFTPSKSTKPPTRPTFELPGEAISRRQKAQREERLKREEEELQRRREFKARALRNYSTPSLPVKETVASRSRATLNAEEAQQNINTLAKNPRRSASLQSRRSSALASTRTSSLRSAVTRNAASSHTQPDTTDTPATPARLAKLNTRHKDLDSNRPPPRDQDNPNPSETSPVSSSSNNNNNNNLTTPTTTTTSTSTQKMIDGTLSVQRSRGKEIFARDRIHEIERDRERREKEEAAKRARTEAAERGRLASREWAEKQKLKLKLARKSQTDLAMG</sequence>
<feature type="compositionally biased region" description="Polar residues" evidence="1">
    <location>
        <begin position="318"/>
        <end position="331"/>
    </location>
</feature>
<feature type="region of interest" description="Disordered" evidence="1">
    <location>
        <begin position="117"/>
        <end position="145"/>
    </location>
</feature>
<feature type="compositionally biased region" description="Basic and acidic residues" evidence="1">
    <location>
        <begin position="178"/>
        <end position="190"/>
    </location>
</feature>
<dbReference type="VEuPathDB" id="FungiDB:BDBG_09544"/>
<feature type="region of interest" description="Disordered" evidence="1">
    <location>
        <begin position="624"/>
        <end position="650"/>
    </location>
</feature>
<feature type="compositionally biased region" description="Basic and acidic residues" evidence="1">
    <location>
        <begin position="547"/>
        <end position="562"/>
    </location>
</feature>
<name>A0A179V3C5_BLAGS</name>
<proteinExistence type="predicted"/>
<dbReference type="OrthoDB" id="3946796at2759"/>
<feature type="compositionally biased region" description="Low complexity" evidence="1">
    <location>
        <begin position="494"/>
        <end position="520"/>
    </location>
</feature>
<feature type="compositionally biased region" description="Low complexity" evidence="1">
    <location>
        <begin position="563"/>
        <end position="596"/>
    </location>
</feature>
<feature type="compositionally biased region" description="Low complexity" evidence="1">
    <location>
        <begin position="529"/>
        <end position="539"/>
    </location>
</feature>
<feature type="compositionally biased region" description="Polar residues" evidence="1">
    <location>
        <begin position="29"/>
        <end position="40"/>
    </location>
</feature>
<feature type="compositionally biased region" description="Polar residues" evidence="1">
    <location>
        <begin position="124"/>
        <end position="138"/>
    </location>
</feature>
<feature type="compositionally biased region" description="Polar residues" evidence="1">
    <location>
        <begin position="208"/>
        <end position="232"/>
    </location>
</feature>
<keyword evidence="3" id="KW-1185">Reference proteome</keyword>
<feature type="region of interest" description="Disordered" evidence="1">
    <location>
        <begin position="1"/>
        <end position="78"/>
    </location>
</feature>
<dbReference type="Proteomes" id="UP000002038">
    <property type="component" value="Unassembled WGS sequence"/>
</dbReference>
<dbReference type="GeneID" id="8500830"/>
<evidence type="ECO:0000313" key="2">
    <source>
        <dbReference type="EMBL" id="OAT14553.1"/>
    </source>
</evidence>
<feature type="compositionally biased region" description="Low complexity" evidence="1">
    <location>
        <begin position="401"/>
        <end position="417"/>
    </location>
</feature>
<organism evidence="2 3">
    <name type="scientific">Blastomyces gilchristii (strain SLH14081)</name>
    <name type="common">Blastomyces dermatitidis</name>
    <dbReference type="NCBI Taxonomy" id="559298"/>
    <lineage>
        <taxon>Eukaryota</taxon>
        <taxon>Fungi</taxon>
        <taxon>Dikarya</taxon>
        <taxon>Ascomycota</taxon>
        <taxon>Pezizomycotina</taxon>
        <taxon>Eurotiomycetes</taxon>
        <taxon>Eurotiomycetidae</taxon>
        <taxon>Onygenales</taxon>
        <taxon>Ajellomycetaceae</taxon>
        <taxon>Blastomyces</taxon>
    </lineage>
</organism>
<dbReference type="STRING" id="559298.A0A179V3C5"/>
<feature type="region of interest" description="Disordered" evidence="1">
    <location>
        <begin position="265"/>
        <end position="442"/>
    </location>
</feature>
<feature type="region of interest" description="Disordered" evidence="1">
    <location>
        <begin position="172"/>
        <end position="232"/>
    </location>
</feature>
<feature type="compositionally biased region" description="Polar residues" evidence="1">
    <location>
        <begin position="56"/>
        <end position="66"/>
    </location>
</feature>
<gene>
    <name evidence="2" type="ORF">BDBG_09544</name>
</gene>
<reference evidence="3" key="1">
    <citation type="journal article" date="2015" name="PLoS Genet.">
        <title>The dynamic genome and transcriptome of the human fungal pathogen Blastomyces and close relative Emmonsia.</title>
        <authorList>
            <person name="Munoz J.F."/>
            <person name="Gauthier G.M."/>
            <person name="Desjardins C.A."/>
            <person name="Gallo J.E."/>
            <person name="Holder J."/>
            <person name="Sullivan T.D."/>
            <person name="Marty A.J."/>
            <person name="Carmen J.C."/>
            <person name="Chen Z."/>
            <person name="Ding L."/>
            <person name="Gujja S."/>
            <person name="Magrini V."/>
            <person name="Misas E."/>
            <person name="Mitreva M."/>
            <person name="Priest M."/>
            <person name="Saif S."/>
            <person name="Whiston E.A."/>
            <person name="Young S."/>
            <person name="Zeng Q."/>
            <person name="Goldman W.E."/>
            <person name="Mardis E.R."/>
            <person name="Taylor J.W."/>
            <person name="McEwen J.G."/>
            <person name="Clay O.K."/>
            <person name="Klein B.S."/>
            <person name="Cuomo C.A."/>
        </authorList>
    </citation>
    <scope>NUCLEOTIDE SEQUENCE [LARGE SCALE GENOMIC DNA]</scope>
    <source>
        <strain evidence="3">SLH14081</strain>
    </source>
</reference>
<protein>
    <recommendedName>
        <fullName evidence="4">Carboxylesterase family protein</fullName>
    </recommendedName>
</protein>
<dbReference type="AlphaFoldDB" id="A0A179V3C5"/>
<evidence type="ECO:0000256" key="1">
    <source>
        <dbReference type="SAM" id="MobiDB-lite"/>
    </source>
</evidence>